<comment type="caution">
    <text evidence="7">The sequence shown here is derived from an EMBL/GenBank/DDBJ whole genome shotgun (WGS) entry which is preliminary data.</text>
</comment>
<evidence type="ECO:0000256" key="4">
    <source>
        <dbReference type="ARBA" id="ARBA00023136"/>
    </source>
</evidence>
<evidence type="ECO:0000259" key="6">
    <source>
        <dbReference type="Pfam" id="PF06803"/>
    </source>
</evidence>
<organism evidence="7 8">
    <name type="scientific">Rubrivirga marina</name>
    <dbReference type="NCBI Taxonomy" id="1196024"/>
    <lineage>
        <taxon>Bacteria</taxon>
        <taxon>Pseudomonadati</taxon>
        <taxon>Rhodothermota</taxon>
        <taxon>Rhodothermia</taxon>
        <taxon>Rhodothermales</taxon>
        <taxon>Rubricoccaceae</taxon>
        <taxon>Rubrivirga</taxon>
    </lineage>
</organism>
<evidence type="ECO:0000256" key="2">
    <source>
        <dbReference type="ARBA" id="ARBA00022692"/>
    </source>
</evidence>
<keyword evidence="3 5" id="KW-1133">Transmembrane helix</keyword>
<sequence length="128" mass="13873">MSAPSPLARLRAAARRLEREVDALVVAYRDPRVPRSARVVIGLTVAYALSPVDLIPDVVPVLGVLDDLLVVPFGLWLALRLVPDGVIEDARRRAAEAPGETLALRQTGFRIVLGLWVGLVALAWFAFA</sequence>
<dbReference type="OrthoDB" id="9800202at2"/>
<proteinExistence type="predicted"/>
<feature type="domain" description="DUF1232" evidence="6">
    <location>
        <begin position="37"/>
        <end position="73"/>
    </location>
</feature>
<dbReference type="Proteomes" id="UP000216339">
    <property type="component" value="Unassembled WGS sequence"/>
</dbReference>
<comment type="subcellular location">
    <subcellularLocation>
        <location evidence="1">Endomembrane system</location>
        <topology evidence="1">Multi-pass membrane protein</topology>
    </subcellularLocation>
</comment>
<keyword evidence="2 5" id="KW-0812">Transmembrane</keyword>
<keyword evidence="8" id="KW-1185">Reference proteome</keyword>
<feature type="transmembrane region" description="Helical" evidence="5">
    <location>
        <begin position="108"/>
        <end position="127"/>
    </location>
</feature>
<keyword evidence="4 5" id="KW-0472">Membrane</keyword>
<reference evidence="7 8" key="1">
    <citation type="submission" date="2016-11" db="EMBL/GenBank/DDBJ databases">
        <title>Study of marine rhodopsin-containing bacteria.</title>
        <authorList>
            <person name="Yoshizawa S."/>
            <person name="Kumagai Y."/>
            <person name="Kogure K."/>
        </authorList>
    </citation>
    <scope>NUCLEOTIDE SEQUENCE [LARGE SCALE GENOMIC DNA]</scope>
    <source>
        <strain evidence="7 8">SAORIC-28</strain>
    </source>
</reference>
<dbReference type="AlphaFoldDB" id="A0A271J4J6"/>
<name>A0A271J4J6_9BACT</name>
<dbReference type="GO" id="GO:0012505">
    <property type="term" value="C:endomembrane system"/>
    <property type="evidence" value="ECO:0007669"/>
    <property type="project" value="UniProtKB-SubCell"/>
</dbReference>
<dbReference type="EMBL" id="MQWD01000001">
    <property type="protein sequence ID" value="PAP78270.1"/>
    <property type="molecule type" value="Genomic_DNA"/>
</dbReference>
<evidence type="ECO:0000313" key="7">
    <source>
        <dbReference type="EMBL" id="PAP78270.1"/>
    </source>
</evidence>
<dbReference type="RefSeq" id="WP_095511955.1">
    <property type="nucleotide sequence ID" value="NZ_MQWD01000001.1"/>
</dbReference>
<evidence type="ECO:0000256" key="3">
    <source>
        <dbReference type="ARBA" id="ARBA00022989"/>
    </source>
</evidence>
<dbReference type="InterPro" id="IPR010652">
    <property type="entry name" value="DUF1232"/>
</dbReference>
<gene>
    <name evidence="7" type="ORF">BSZ37_18480</name>
</gene>
<dbReference type="Pfam" id="PF06803">
    <property type="entry name" value="DUF1232"/>
    <property type="match status" value="1"/>
</dbReference>
<evidence type="ECO:0000313" key="8">
    <source>
        <dbReference type="Proteomes" id="UP000216339"/>
    </source>
</evidence>
<accession>A0A271J4J6</accession>
<protein>
    <recommendedName>
        <fullName evidence="6">DUF1232 domain-containing protein</fullName>
    </recommendedName>
</protein>
<evidence type="ECO:0000256" key="5">
    <source>
        <dbReference type="SAM" id="Phobius"/>
    </source>
</evidence>
<evidence type="ECO:0000256" key="1">
    <source>
        <dbReference type="ARBA" id="ARBA00004127"/>
    </source>
</evidence>